<dbReference type="Pfam" id="PF11363">
    <property type="entry name" value="DUF3164"/>
    <property type="match status" value="1"/>
</dbReference>
<accession>A0A495DLT0</accession>
<reference evidence="1 2" key="1">
    <citation type="submission" date="2018-10" db="EMBL/GenBank/DDBJ databases">
        <title>Genomic Encyclopedia of Type Strains, Phase IV (KMG-IV): sequencing the most valuable type-strain genomes for metagenomic binning, comparative biology and taxonomic classification.</title>
        <authorList>
            <person name="Goeker M."/>
        </authorList>
    </citation>
    <scope>NUCLEOTIDE SEQUENCE [LARGE SCALE GENOMIC DNA]</scope>
    <source>
        <strain evidence="1 2">DSM 4734</strain>
    </source>
</reference>
<name>A0A495DLT0_9PROT</name>
<dbReference type="EMBL" id="RBIM01000001">
    <property type="protein sequence ID" value="RKR03600.1"/>
    <property type="molecule type" value="Genomic_DNA"/>
</dbReference>
<evidence type="ECO:0000313" key="1">
    <source>
        <dbReference type="EMBL" id="RKR03600.1"/>
    </source>
</evidence>
<dbReference type="Proteomes" id="UP000273675">
    <property type="component" value="Unassembled WGS sequence"/>
</dbReference>
<dbReference type="InterPro" id="IPR021505">
    <property type="entry name" value="Phage_B3_Orf6"/>
</dbReference>
<evidence type="ECO:0000313" key="2">
    <source>
        <dbReference type="Proteomes" id="UP000273675"/>
    </source>
</evidence>
<comment type="caution">
    <text evidence="1">The sequence shown here is derived from an EMBL/GenBank/DDBJ whole genome shotgun (WGS) entry which is preliminary data.</text>
</comment>
<dbReference type="RefSeq" id="WP_121209580.1">
    <property type="nucleotide sequence ID" value="NZ_RBIM01000001.1"/>
</dbReference>
<dbReference type="OrthoDB" id="7554786at2"/>
<gene>
    <name evidence="1" type="ORF">C7435_0036</name>
</gene>
<protein>
    <submittedName>
        <fullName evidence="1">Uncharacterized protein DUF3164</fullName>
    </submittedName>
</protein>
<dbReference type="AlphaFoldDB" id="A0A495DLT0"/>
<proteinExistence type="predicted"/>
<organism evidence="1 2">
    <name type="scientific">Maricaulis maris</name>
    <dbReference type="NCBI Taxonomy" id="74318"/>
    <lineage>
        <taxon>Bacteria</taxon>
        <taxon>Pseudomonadati</taxon>
        <taxon>Pseudomonadota</taxon>
        <taxon>Alphaproteobacteria</taxon>
        <taxon>Maricaulales</taxon>
        <taxon>Maricaulaceae</taxon>
        <taxon>Maricaulis</taxon>
    </lineage>
</organism>
<sequence>MSQLNTLPAPGETIVNGSRYMRDAKGSLVPVEAIKPAHKLEDEMLRKIMGHARDLSAQIARFRGHTFTDLGEFDALLEQEYGSTRGGKKGNRTYQSFDGLMKVSVSVADHIDFGPQLQIAKQLIDECLNEWAADSRPELRAIVTRAFNTDRPDQVNRGEIFMLLRLAIEDPRWLRAMEAIREAMRVTGSKTYLRFYQRPAPDAPWEAVTIDMAKAKGGAS</sequence>